<dbReference type="Gene3D" id="3.90.1150.10">
    <property type="entry name" value="Aspartate Aminotransferase, domain 1"/>
    <property type="match status" value="1"/>
</dbReference>
<dbReference type="EMBL" id="MU005764">
    <property type="protein sequence ID" value="KAF2715796.1"/>
    <property type="molecule type" value="Genomic_DNA"/>
</dbReference>
<dbReference type="PANTHER" id="PTHR42858">
    <property type="entry name" value="AMINOTRANSFERASE"/>
    <property type="match status" value="1"/>
</dbReference>
<dbReference type="InterPro" id="IPR015422">
    <property type="entry name" value="PyrdxlP-dep_Trfase_small"/>
</dbReference>
<protein>
    <submittedName>
        <fullName evidence="3">PLP-dependent transferase</fullName>
    </submittedName>
</protein>
<keyword evidence="4" id="KW-1185">Reference proteome</keyword>
<evidence type="ECO:0000313" key="4">
    <source>
        <dbReference type="Proteomes" id="UP000799428"/>
    </source>
</evidence>
<evidence type="ECO:0000259" key="2">
    <source>
        <dbReference type="Pfam" id="PF00155"/>
    </source>
</evidence>
<dbReference type="InterPro" id="IPR015421">
    <property type="entry name" value="PyrdxlP-dep_Trfase_major"/>
</dbReference>
<dbReference type="PANTHER" id="PTHR42858:SF1">
    <property type="entry name" value="LD15494P"/>
    <property type="match status" value="1"/>
</dbReference>
<accession>A0A6G1KSC7</accession>
<feature type="domain" description="Aminotransferase class I/classII large" evidence="2">
    <location>
        <begin position="53"/>
        <end position="444"/>
    </location>
</feature>
<dbReference type="SUPFAM" id="SSF53383">
    <property type="entry name" value="PLP-dependent transferases"/>
    <property type="match status" value="1"/>
</dbReference>
<sequence>MMQQAFSDVVGSATSPKKLINLLRGWPNTTLLPTSLLDKASHNVLTSKDEGIPAMLYGKDPGDPRLRTNVASWLTKFYQPPNPIADQRITITGGASQNLACLLQVFTDPVYTRNVWIVSPAYMLAFRIFDDGGFQRKLRAIPEDDQGIDIEYLRGEIRKSEEKAKADGNNEPLIKPTRPWSKIYRHVIYAVPTFSNPSFKTMTLRRREELVRLAREYDALIITDDVYDFLQWPASLSAQKLSLEKTALPRIVDVDRYLDGGAEREGADGFGNSCSNGSFSKICGPGLRTGWCEGTNKFAFGVSQAGSSHSGGAPSQLTATFLAEALEHGELQRYVYDVLQPSYGKRYQRTMTAINKELVPLGVDVPQTDREVVGGYFIWLTLPGSLKGAVVAQRAKDDENVVVAQGEMFEVPGDTERAGTHFNAVRVCFAWEEEEMLDEGIERLARVIRTLLDEQHTGDDSHSEQRATRESAKDFW</sequence>
<dbReference type="AlphaFoldDB" id="A0A6G1KSC7"/>
<dbReference type="InterPro" id="IPR004839">
    <property type="entry name" value="Aminotransferase_I/II_large"/>
</dbReference>
<dbReference type="FunFam" id="3.40.640.10:FF:000080">
    <property type="entry name" value="Aminotransferase, putative"/>
    <property type="match status" value="1"/>
</dbReference>
<organism evidence="3 4">
    <name type="scientific">Pleomassaria siparia CBS 279.74</name>
    <dbReference type="NCBI Taxonomy" id="1314801"/>
    <lineage>
        <taxon>Eukaryota</taxon>
        <taxon>Fungi</taxon>
        <taxon>Dikarya</taxon>
        <taxon>Ascomycota</taxon>
        <taxon>Pezizomycotina</taxon>
        <taxon>Dothideomycetes</taxon>
        <taxon>Pleosporomycetidae</taxon>
        <taxon>Pleosporales</taxon>
        <taxon>Pleomassariaceae</taxon>
        <taxon>Pleomassaria</taxon>
    </lineage>
</organism>
<dbReference type="CDD" id="cd00609">
    <property type="entry name" value="AAT_like"/>
    <property type="match status" value="1"/>
</dbReference>
<dbReference type="InterPro" id="IPR015424">
    <property type="entry name" value="PyrdxlP-dep_Trfase"/>
</dbReference>
<keyword evidence="3" id="KW-0808">Transferase</keyword>
<name>A0A6G1KSC7_9PLEO</name>
<feature type="region of interest" description="Disordered" evidence="1">
    <location>
        <begin position="455"/>
        <end position="476"/>
    </location>
</feature>
<dbReference type="GO" id="GO:0030170">
    <property type="term" value="F:pyridoxal phosphate binding"/>
    <property type="evidence" value="ECO:0007669"/>
    <property type="project" value="InterPro"/>
</dbReference>
<dbReference type="Gene3D" id="3.40.640.10">
    <property type="entry name" value="Type I PLP-dependent aspartate aminotransferase-like (Major domain)"/>
    <property type="match status" value="1"/>
</dbReference>
<gene>
    <name evidence="3" type="ORF">K504DRAFT_457937</name>
</gene>
<dbReference type="OrthoDB" id="7042322at2759"/>
<dbReference type="Pfam" id="PF00155">
    <property type="entry name" value="Aminotran_1_2"/>
    <property type="match status" value="1"/>
</dbReference>
<evidence type="ECO:0000313" key="3">
    <source>
        <dbReference type="EMBL" id="KAF2715796.1"/>
    </source>
</evidence>
<evidence type="ECO:0000256" key="1">
    <source>
        <dbReference type="SAM" id="MobiDB-lite"/>
    </source>
</evidence>
<dbReference type="GO" id="GO:0047536">
    <property type="term" value="F:2-aminoadipate transaminase activity"/>
    <property type="evidence" value="ECO:0007669"/>
    <property type="project" value="TreeGrafter"/>
</dbReference>
<proteinExistence type="predicted"/>
<dbReference type="Proteomes" id="UP000799428">
    <property type="component" value="Unassembled WGS sequence"/>
</dbReference>
<reference evidence="3" key="1">
    <citation type="journal article" date="2020" name="Stud. Mycol.">
        <title>101 Dothideomycetes genomes: a test case for predicting lifestyles and emergence of pathogens.</title>
        <authorList>
            <person name="Haridas S."/>
            <person name="Albert R."/>
            <person name="Binder M."/>
            <person name="Bloem J."/>
            <person name="Labutti K."/>
            <person name="Salamov A."/>
            <person name="Andreopoulos B."/>
            <person name="Baker S."/>
            <person name="Barry K."/>
            <person name="Bills G."/>
            <person name="Bluhm B."/>
            <person name="Cannon C."/>
            <person name="Castanera R."/>
            <person name="Culley D."/>
            <person name="Daum C."/>
            <person name="Ezra D."/>
            <person name="Gonzalez J."/>
            <person name="Henrissat B."/>
            <person name="Kuo A."/>
            <person name="Liang C."/>
            <person name="Lipzen A."/>
            <person name="Lutzoni F."/>
            <person name="Magnuson J."/>
            <person name="Mondo S."/>
            <person name="Nolan M."/>
            <person name="Ohm R."/>
            <person name="Pangilinan J."/>
            <person name="Park H.-J."/>
            <person name="Ramirez L."/>
            <person name="Alfaro M."/>
            <person name="Sun H."/>
            <person name="Tritt A."/>
            <person name="Yoshinaga Y."/>
            <person name="Zwiers L.-H."/>
            <person name="Turgeon B."/>
            <person name="Goodwin S."/>
            <person name="Spatafora J."/>
            <person name="Crous P."/>
            <person name="Grigoriev I."/>
        </authorList>
    </citation>
    <scope>NUCLEOTIDE SEQUENCE</scope>
    <source>
        <strain evidence="3">CBS 279.74</strain>
    </source>
</reference>